<protein>
    <submittedName>
        <fullName evidence="1">Methyltransferase type 11</fullName>
    </submittedName>
</protein>
<dbReference type="GO" id="GO:0008168">
    <property type="term" value="F:methyltransferase activity"/>
    <property type="evidence" value="ECO:0007669"/>
    <property type="project" value="UniProtKB-KW"/>
</dbReference>
<dbReference type="OrthoDB" id="359429at2157"/>
<organism evidence="1 2">
    <name type="scientific">Acidianus brierleyi</name>
    <dbReference type="NCBI Taxonomy" id="41673"/>
    <lineage>
        <taxon>Archaea</taxon>
        <taxon>Thermoproteota</taxon>
        <taxon>Thermoprotei</taxon>
        <taxon>Sulfolobales</taxon>
        <taxon>Sulfolobaceae</taxon>
        <taxon>Acidianus</taxon>
    </lineage>
</organism>
<dbReference type="AlphaFoldDB" id="A0A2U9ID58"/>
<name>A0A2U9ID58_9CREN</name>
<evidence type="ECO:0000313" key="2">
    <source>
        <dbReference type="Proteomes" id="UP000248044"/>
    </source>
</evidence>
<dbReference type="InterPro" id="IPR029063">
    <property type="entry name" value="SAM-dependent_MTases_sf"/>
</dbReference>
<sequence>MCHMSVIEFVVNEIQCEEFQGKRVIEVGSKYVNGSVRPFIEKFCKPKEYTGVDIEEGKFVDVVLPADKLVEKFGENSFDVLVSTETLEHVKDWRTIINNMKLIVKPMGYIYITTRSFGFPYHGYPYDFWRYEIEDMEKIFSDFEIIKLTKDPLKPGVFLKARKPLNFKLIDLSYIALYSMITNERTRQIPDKLPTPRKKISLYQRLRMKIRTQI</sequence>
<keyword evidence="1" id="KW-0808">Transferase</keyword>
<keyword evidence="2" id="KW-1185">Reference proteome</keyword>
<dbReference type="Gene3D" id="3.40.50.150">
    <property type="entry name" value="Vaccinia Virus protein VP39"/>
    <property type="match status" value="1"/>
</dbReference>
<reference evidence="1 2" key="1">
    <citation type="submission" date="2018-05" db="EMBL/GenBank/DDBJ databases">
        <title>Complete Genome Sequences of Extremely Thermoacidophilic, Metal-Mobilizing Type-Strain Members of the Archaeal Family Sulfolobaceae: Acidianus brierleyi DSM-1651T, Acidianus sulfidivorans DSM-18786T, Metallosphaera hakonensis DSM-7519T, and Metallosphaera prunae DSM-10039T.</title>
        <authorList>
            <person name="Counts J.A."/>
            <person name="Kelly R.M."/>
        </authorList>
    </citation>
    <scope>NUCLEOTIDE SEQUENCE [LARGE SCALE GENOMIC DNA]</scope>
    <source>
        <strain evidence="1 2">DSM 1651</strain>
    </source>
</reference>
<dbReference type="Proteomes" id="UP000248044">
    <property type="component" value="Chromosome"/>
</dbReference>
<dbReference type="KEGG" id="abri:DFR85_04370"/>
<accession>A0A2U9ID58</accession>
<gene>
    <name evidence="1" type="ORF">DFR85_04370</name>
</gene>
<dbReference type="GO" id="GO:0032259">
    <property type="term" value="P:methylation"/>
    <property type="evidence" value="ECO:0007669"/>
    <property type="project" value="UniProtKB-KW"/>
</dbReference>
<dbReference type="SUPFAM" id="SSF53335">
    <property type="entry name" value="S-adenosyl-L-methionine-dependent methyltransferases"/>
    <property type="match status" value="1"/>
</dbReference>
<keyword evidence="1" id="KW-0489">Methyltransferase</keyword>
<proteinExistence type="predicted"/>
<dbReference type="EMBL" id="CP029289">
    <property type="protein sequence ID" value="AWR93968.1"/>
    <property type="molecule type" value="Genomic_DNA"/>
</dbReference>
<dbReference type="Pfam" id="PF13489">
    <property type="entry name" value="Methyltransf_23"/>
    <property type="match status" value="1"/>
</dbReference>
<evidence type="ECO:0000313" key="1">
    <source>
        <dbReference type="EMBL" id="AWR93968.1"/>
    </source>
</evidence>